<name>A0A919K1E5_9ACTN</name>
<gene>
    <name evidence="1" type="ORF">Ari01nite_65860</name>
</gene>
<accession>A0A919K1E5</accession>
<evidence type="ECO:0000313" key="1">
    <source>
        <dbReference type="EMBL" id="GIE99121.1"/>
    </source>
</evidence>
<organism evidence="1 2">
    <name type="scientific">Paractinoplanes rishiriensis</name>
    <dbReference type="NCBI Taxonomy" id="1050105"/>
    <lineage>
        <taxon>Bacteria</taxon>
        <taxon>Bacillati</taxon>
        <taxon>Actinomycetota</taxon>
        <taxon>Actinomycetes</taxon>
        <taxon>Micromonosporales</taxon>
        <taxon>Micromonosporaceae</taxon>
        <taxon>Paractinoplanes</taxon>
    </lineage>
</organism>
<dbReference type="EMBL" id="BOMV01000069">
    <property type="protein sequence ID" value="GIE99121.1"/>
    <property type="molecule type" value="Genomic_DNA"/>
</dbReference>
<evidence type="ECO:0000313" key="2">
    <source>
        <dbReference type="Proteomes" id="UP000636960"/>
    </source>
</evidence>
<dbReference type="Proteomes" id="UP000636960">
    <property type="component" value="Unassembled WGS sequence"/>
</dbReference>
<proteinExistence type="predicted"/>
<reference evidence="1" key="1">
    <citation type="submission" date="2021-01" db="EMBL/GenBank/DDBJ databases">
        <title>Whole genome shotgun sequence of Actinoplanes rishiriensis NBRC 108556.</title>
        <authorList>
            <person name="Komaki H."/>
            <person name="Tamura T."/>
        </authorList>
    </citation>
    <scope>NUCLEOTIDE SEQUENCE</scope>
    <source>
        <strain evidence="1">NBRC 108556</strain>
    </source>
</reference>
<keyword evidence="2" id="KW-1185">Reference proteome</keyword>
<comment type="caution">
    <text evidence="1">The sequence shown here is derived from an EMBL/GenBank/DDBJ whole genome shotgun (WGS) entry which is preliminary data.</text>
</comment>
<protein>
    <submittedName>
        <fullName evidence="1">Uncharacterized protein</fullName>
    </submittedName>
</protein>
<dbReference type="AlphaFoldDB" id="A0A919K1E5"/>
<dbReference type="RefSeq" id="WP_203786124.1">
    <property type="nucleotide sequence ID" value="NZ_BOMV01000069.1"/>
</dbReference>
<sequence>MERIGRSVGIVRGWDSEGGHRETRVLQLWNGWPAVKVTRIAYSHRINTGKYAKLVEQAARLGRVRSEVWQRYDLKADRWASGVVLETGFTAPRAGWCGRPT</sequence>